<keyword evidence="2" id="KW-1185">Reference proteome</keyword>
<organism evidence="1 2">
    <name type="scientific">Streptomyces luteireticuli</name>
    <dbReference type="NCBI Taxonomy" id="173858"/>
    <lineage>
        <taxon>Bacteria</taxon>
        <taxon>Bacillati</taxon>
        <taxon>Actinomycetota</taxon>
        <taxon>Actinomycetes</taxon>
        <taxon>Kitasatosporales</taxon>
        <taxon>Streptomycetaceae</taxon>
        <taxon>Streptomyces</taxon>
    </lineage>
</organism>
<dbReference type="RefSeq" id="WP_344031267.1">
    <property type="nucleotide sequence ID" value="NZ_BAAABX010000065.1"/>
</dbReference>
<proteinExistence type="predicted"/>
<accession>A0ABP3IYM0</accession>
<evidence type="ECO:0000313" key="2">
    <source>
        <dbReference type="Proteomes" id="UP001500879"/>
    </source>
</evidence>
<dbReference type="Proteomes" id="UP001500879">
    <property type="component" value="Unassembled WGS sequence"/>
</dbReference>
<comment type="caution">
    <text evidence="1">The sequence shown here is derived from an EMBL/GenBank/DDBJ whole genome shotgun (WGS) entry which is preliminary data.</text>
</comment>
<reference evidence="2" key="1">
    <citation type="journal article" date="2019" name="Int. J. Syst. Evol. Microbiol.">
        <title>The Global Catalogue of Microorganisms (GCM) 10K type strain sequencing project: providing services to taxonomists for standard genome sequencing and annotation.</title>
        <authorList>
            <consortium name="The Broad Institute Genomics Platform"/>
            <consortium name="The Broad Institute Genome Sequencing Center for Infectious Disease"/>
            <person name="Wu L."/>
            <person name="Ma J."/>
        </authorList>
    </citation>
    <scope>NUCLEOTIDE SEQUENCE [LARGE SCALE GENOMIC DNA]</scope>
    <source>
        <strain evidence="2">JCM 4788</strain>
    </source>
</reference>
<gene>
    <name evidence="1" type="ORF">GCM10010357_60790</name>
</gene>
<sequence>MAALYEVMSFNLKTGLVLDSLPITGVSYTDTLNAAGSMTCAIPLTSPAATPDRLFPGGTGLVVVREGKPVWGGILWTLAADLSAGTLTLNASGFHSHYKGKTFVAGESKNEVDQGAILRDWLARTNTNNGIRTDYSKIPNTGRKRTRNWTRFEAMSVSAAIEDLADDAGGFNFRYVPFWEAAGVKVSNRFLISAVTGAKSKNTFEHRINCDVSAVAYDSTSLATNVYAYGAQDAQGAKPTYETSNPDLYERIPAKDVVMTFSDVKTVTTLARKATAAATVGRAPIAMPTVTPYPGVFSPDQLIPGDVQTVRVDHGYVAVFGEFVLTERKVDVDTSGRETMTLALANREVFENGNSG</sequence>
<evidence type="ECO:0008006" key="3">
    <source>
        <dbReference type="Google" id="ProtNLM"/>
    </source>
</evidence>
<protein>
    <recommendedName>
        <fullName evidence="3">Minor tail protein</fullName>
    </recommendedName>
</protein>
<dbReference type="EMBL" id="BAAABX010000065">
    <property type="protein sequence ID" value="GAA0430958.1"/>
    <property type="molecule type" value="Genomic_DNA"/>
</dbReference>
<evidence type="ECO:0000313" key="1">
    <source>
        <dbReference type="EMBL" id="GAA0430958.1"/>
    </source>
</evidence>
<name>A0ABP3IYM0_9ACTN</name>